<organism evidence="2 3">
    <name type="scientific">Lymnaea stagnalis</name>
    <name type="common">Great pond snail</name>
    <name type="synonym">Helix stagnalis</name>
    <dbReference type="NCBI Taxonomy" id="6523"/>
    <lineage>
        <taxon>Eukaryota</taxon>
        <taxon>Metazoa</taxon>
        <taxon>Spiralia</taxon>
        <taxon>Lophotrochozoa</taxon>
        <taxon>Mollusca</taxon>
        <taxon>Gastropoda</taxon>
        <taxon>Heterobranchia</taxon>
        <taxon>Euthyneura</taxon>
        <taxon>Panpulmonata</taxon>
        <taxon>Hygrophila</taxon>
        <taxon>Lymnaeoidea</taxon>
        <taxon>Lymnaeidae</taxon>
        <taxon>Lymnaea</taxon>
    </lineage>
</organism>
<comment type="caution">
    <text evidence="2">The sequence shown here is derived from an EMBL/GenBank/DDBJ whole genome shotgun (WGS) entry which is preliminary data.</text>
</comment>
<accession>A0AAV2HVZ6</accession>
<dbReference type="Proteomes" id="UP001497497">
    <property type="component" value="Unassembled WGS sequence"/>
</dbReference>
<name>A0AAV2HVZ6_LYMST</name>
<evidence type="ECO:0000256" key="1">
    <source>
        <dbReference type="SAM" id="MobiDB-lite"/>
    </source>
</evidence>
<sequence>IVGRQDDDSSSSDVLTVPSFSDKMQHNLAVESPDTRRADSTLSFVSVDSALTSDEHRPELTSLSDAGAIVLNRSLKREDLPTVSDSFTSFSNEQAVSGRTVHGTTVSGTTFSGINVSGTTASDTTVSGTTVSDTTVGGETGNDTTVSDT</sequence>
<keyword evidence="3" id="KW-1185">Reference proteome</keyword>
<feature type="non-terminal residue" evidence="2">
    <location>
        <position position="1"/>
    </location>
</feature>
<dbReference type="EMBL" id="CAXITT010000225">
    <property type="protein sequence ID" value="CAL1536273.1"/>
    <property type="molecule type" value="Genomic_DNA"/>
</dbReference>
<dbReference type="AlphaFoldDB" id="A0AAV2HVZ6"/>
<evidence type="ECO:0000313" key="2">
    <source>
        <dbReference type="EMBL" id="CAL1536273.1"/>
    </source>
</evidence>
<protein>
    <submittedName>
        <fullName evidence="2">Uncharacterized protein</fullName>
    </submittedName>
</protein>
<evidence type="ECO:0000313" key="3">
    <source>
        <dbReference type="Proteomes" id="UP001497497"/>
    </source>
</evidence>
<gene>
    <name evidence="2" type="ORF">GSLYS_00010186001</name>
</gene>
<feature type="compositionally biased region" description="Low complexity" evidence="1">
    <location>
        <begin position="116"/>
        <end position="137"/>
    </location>
</feature>
<proteinExistence type="predicted"/>
<feature type="non-terminal residue" evidence="2">
    <location>
        <position position="149"/>
    </location>
</feature>
<reference evidence="2 3" key="1">
    <citation type="submission" date="2024-04" db="EMBL/GenBank/DDBJ databases">
        <authorList>
            <consortium name="Genoscope - CEA"/>
            <person name="William W."/>
        </authorList>
    </citation>
    <scope>NUCLEOTIDE SEQUENCE [LARGE SCALE GENOMIC DNA]</scope>
</reference>
<feature type="region of interest" description="Disordered" evidence="1">
    <location>
        <begin position="110"/>
        <end position="149"/>
    </location>
</feature>